<dbReference type="SUPFAM" id="SSF55781">
    <property type="entry name" value="GAF domain-like"/>
    <property type="match status" value="2"/>
</dbReference>
<dbReference type="SUPFAM" id="SSF55874">
    <property type="entry name" value="ATPase domain of HSP90 chaperone/DNA topoisomerase II/histidine kinase"/>
    <property type="match status" value="1"/>
</dbReference>
<dbReference type="Pfam" id="PF08447">
    <property type="entry name" value="PAS_3"/>
    <property type="match status" value="4"/>
</dbReference>
<dbReference type="CDD" id="cd00082">
    <property type="entry name" value="HisKA"/>
    <property type="match status" value="1"/>
</dbReference>
<feature type="domain" description="PAC" evidence="18">
    <location>
        <begin position="447"/>
        <end position="499"/>
    </location>
</feature>
<comment type="caution">
    <text evidence="20">The sequence shown here is derived from an EMBL/GenBank/DDBJ whole genome shotgun (WGS) entry which is preliminary data.</text>
</comment>
<feature type="domain" description="PAS" evidence="17">
    <location>
        <begin position="929"/>
        <end position="998"/>
    </location>
</feature>
<dbReference type="InterPro" id="IPR016032">
    <property type="entry name" value="Sig_transdc_resp-reg_C-effctor"/>
</dbReference>
<dbReference type="Gene3D" id="2.10.70.100">
    <property type="match status" value="2"/>
</dbReference>
<dbReference type="PROSITE" id="PS50110">
    <property type="entry name" value="RESPONSE_REGULATORY"/>
    <property type="match status" value="1"/>
</dbReference>
<dbReference type="PROSITE" id="PS50109">
    <property type="entry name" value="HIS_KIN"/>
    <property type="match status" value="1"/>
</dbReference>
<feature type="domain" description="PAC" evidence="18">
    <location>
        <begin position="739"/>
        <end position="791"/>
    </location>
</feature>
<dbReference type="Gene3D" id="3.30.450.20">
    <property type="entry name" value="PAS domain"/>
    <property type="match status" value="7"/>
</dbReference>
<dbReference type="InterPro" id="IPR016132">
    <property type="entry name" value="Phyto_chromo_attachment"/>
</dbReference>
<dbReference type="InterPro" id="IPR035965">
    <property type="entry name" value="PAS-like_dom_sf"/>
</dbReference>
<dbReference type="Pfam" id="PF00486">
    <property type="entry name" value="Trans_reg_C"/>
    <property type="match status" value="1"/>
</dbReference>
<evidence type="ECO:0000256" key="3">
    <source>
        <dbReference type="ARBA" id="ARBA00012438"/>
    </source>
</evidence>
<dbReference type="SMART" id="SM00388">
    <property type="entry name" value="HisKA"/>
    <property type="match status" value="1"/>
</dbReference>
<evidence type="ECO:0000259" key="18">
    <source>
        <dbReference type="PROSITE" id="PS50113"/>
    </source>
</evidence>
<feature type="domain" description="Response regulatory" evidence="16">
    <location>
        <begin position="1749"/>
        <end position="1863"/>
    </location>
</feature>
<feature type="domain" description="OmpR/PhoB-type" evidence="19">
    <location>
        <begin position="54"/>
        <end position="152"/>
    </location>
</feature>
<dbReference type="SUPFAM" id="SSF46894">
    <property type="entry name" value="C-terminal effector domain of the bipartite response regulators"/>
    <property type="match status" value="1"/>
</dbReference>
<protein>
    <recommendedName>
        <fullName evidence="3">histidine kinase</fullName>
        <ecNumber evidence="3">2.7.13.3</ecNumber>
    </recommendedName>
</protein>
<dbReference type="Gene3D" id="3.40.50.2300">
    <property type="match status" value="1"/>
</dbReference>
<evidence type="ECO:0000256" key="5">
    <source>
        <dbReference type="ARBA" id="ARBA00022679"/>
    </source>
</evidence>
<dbReference type="PRINTS" id="PR00344">
    <property type="entry name" value="BCTRLSENSOR"/>
</dbReference>
<dbReference type="InterPro" id="IPR036388">
    <property type="entry name" value="WH-like_DNA-bd_sf"/>
</dbReference>
<feature type="domain" description="PAS" evidence="17">
    <location>
        <begin position="1368"/>
        <end position="1438"/>
    </location>
</feature>
<evidence type="ECO:0000259" key="19">
    <source>
        <dbReference type="PROSITE" id="PS51755"/>
    </source>
</evidence>
<feature type="coiled-coil region" evidence="13">
    <location>
        <begin position="178"/>
        <end position="236"/>
    </location>
</feature>
<dbReference type="InterPro" id="IPR013655">
    <property type="entry name" value="PAS_fold_3"/>
</dbReference>
<sequence length="1864" mass="209852">MIGVHPLGAPFLYPLLFSLIRPVLPQPPDAPPFNSEEVIARVQALLQQSNPDSSSVLVWGCLSLDPGECSAAYNTQVVATTPKEYAILELFLRNSQTIFSAKAVLESIWPLETLSEKSVQTHIKRLRQKLTTVGAPQDFIQTQPGKGYQLNPVYTSSSILQAGDSSTSLQPAEVNAVYEELRITLEQLQATQTQLHQKHQELELADQQIEQKQQQLQTLQDELDQHTHCAAELVQQEGSLSRIYDSTAQPIFVIEVTEANDFRYVSFNRPALEMTGLSLPAIQGKTPEQVFGSEMGARLRQNYECCLRADTTTTYEDYFLLQSRSSWLFTTLVPLRDATGRIEQLVGTAVEITEQKRLEAERQATEAALWLSEEQRRLALDLTHVGWWDWDVQAGQFTWSDRLFQLLGYLPGEVTPSAQAWRDHIHPDDLERTDWVLCQALEAQTMEEVEYRVIHPDGSVHWLLVRGQSIYNTAGQAVRMVGITLDVSDRKRREDNLAFLTEITGDLACLTTVDEIVQTVGAKIGTYFDISNCMFAEVDLSQDRAIVNYNWHSADSPDLMGVYQLSDFITEDFQQMACNGESIAVCDTETDPRVDRDNHRPLKIRAFVSIPFQQQGEWKYFFTLARFSPRDWSADEIELIREITNRIFPRLERVSTEAVLRRNEEILQLTLAGAKACTWDWDLATSTAIGSSETQHIYGLDPNAIPEFNDWCNTVVHPDDRDSTRNFMAHIMEQRLPSFQTEFRILHPELGIRWILSLGHSTLNEKGELVRLGGINLDISDRKELELCLQSSEAKLNRVLDNVNAAISSFRVFANRTWEYEYWSAGCERLYGYTLDEYTDKYLWLSQVYPDDLEQVITPLFDAFFAEQDVTAEYRFYRKDGSLRWFSSSYASQKIADDCWIVTTVNHDITDLKQTERTLYQNQETIRRQLSEIEIIYQTAPVGLAILDRDLRFIRVNQLLAEINGISVEDHFGRSINEIVPSLANMIVEPLYHVIQSGEPLLNLEIEGETQAQPGNQRVWLVNWFPLKNTDQDIVGVHTVVQEITERKQAERTLQQQVLREQLIADISQDIRRSLNLNHVLSRTVDRVREVLNADRVITCRFRSNWQADVIMESVGTGWESVLSTIYNPCFSDRQIEFYQQGQIVAITDITQLAPPPCDIELLQHFQVKANLVVPIIVGESLWGLLLAHQCSAPRQWQTSETDLLQQLAIQVSIAIQQSELYEQTQRELLAREQMQSVLEESEERFRSLNAAAPIAICQANADGVCLYSNERWQEMSGLSFEASLGTGWLSAVHPDDRAALMDAWTMYLETNNEFFHEYRLLTPTGEVRWVATQAAAMKSGAGETIGYVSIGLDITEQKQAEQALRESEQRLQTILNNSPAAIYLLDAQNNFLFANQICAEALSTTPDSLIGKNIYEFWSKDVADPFADANQRVFETGQLMQTEQLVPMSDGEHTYITLKFRLCDAAGVPYAVCGISTDITEKKRLESQFYRAQRLESLGTLAGGIAHDLNNVLTPIVAISQLLNLKQPGLDQRSREMVKVIEDSAKRGANMIKQILTFTRGTSGECSPVLLTTVLQEVISVVQQTFPRAIAIQQSIPTTADWFVFADSTYLHQVFMNLCVNARDSMPDGGTLTLSIAPYFVDPAFAQANLDAQVGNYVAVTIADTGTGIPLEIREHIFDPFFTTKPLGQGSGLGLATVLGIVRNYGGFLQVFSEVGVGTQMKVYLPLIDANPNQSQPSQAFLEGNGELILSVDDDPAVQVSTQALLENLNYTVLSANSGAQAIALYTQHQSKIGLVILDIMMPTMDGVLLIQKLKQINPSVKIIAMSGLSSNREASLAAGANAFLVKPYTLNHLLQTLHDLLR</sequence>
<organism evidence="20">
    <name type="scientific">Oscillatoriales cyanobacterium SpSt-418</name>
    <dbReference type="NCBI Taxonomy" id="2282169"/>
    <lineage>
        <taxon>Bacteria</taxon>
        <taxon>Bacillati</taxon>
        <taxon>Cyanobacteriota</taxon>
        <taxon>Cyanophyceae</taxon>
        <taxon>Oscillatoriophycideae</taxon>
        <taxon>Oscillatoriales</taxon>
    </lineage>
</organism>
<dbReference type="Gene3D" id="1.10.287.130">
    <property type="match status" value="1"/>
</dbReference>
<dbReference type="InterPro" id="IPR001789">
    <property type="entry name" value="Sig_transdc_resp-reg_receiver"/>
</dbReference>
<gene>
    <name evidence="20" type="ORF">ENR64_25425</name>
</gene>
<dbReference type="SMART" id="SM00862">
    <property type="entry name" value="Trans_reg_C"/>
    <property type="match status" value="1"/>
</dbReference>
<evidence type="ECO:0000256" key="7">
    <source>
        <dbReference type="ARBA" id="ARBA00023012"/>
    </source>
</evidence>
<keyword evidence="6" id="KW-0418">Kinase</keyword>
<dbReference type="InterPro" id="IPR000014">
    <property type="entry name" value="PAS"/>
</dbReference>
<comment type="catalytic activity">
    <reaction evidence="1">
        <text>ATP + protein L-histidine = ADP + protein N-phospho-L-histidine.</text>
        <dbReference type="EC" id="2.7.13.3"/>
    </reaction>
</comment>
<dbReference type="Gene3D" id="3.30.565.10">
    <property type="entry name" value="Histidine kinase-like ATPase, C-terminal domain"/>
    <property type="match status" value="1"/>
</dbReference>
<evidence type="ECO:0000259" key="17">
    <source>
        <dbReference type="PROSITE" id="PS50112"/>
    </source>
</evidence>
<dbReference type="InterPro" id="IPR029016">
    <property type="entry name" value="GAF-like_dom_sf"/>
</dbReference>
<dbReference type="InterPro" id="IPR052162">
    <property type="entry name" value="Sensor_kinase/Photoreceptor"/>
</dbReference>
<dbReference type="SUPFAM" id="SSF52172">
    <property type="entry name" value="CheY-like"/>
    <property type="match status" value="1"/>
</dbReference>
<dbReference type="PROSITE" id="PS50046">
    <property type="entry name" value="PHYTOCHROME_2"/>
    <property type="match status" value="1"/>
</dbReference>
<evidence type="ECO:0000256" key="8">
    <source>
        <dbReference type="ARBA" id="ARBA00023015"/>
    </source>
</evidence>
<dbReference type="Pfam" id="PF01590">
    <property type="entry name" value="GAF"/>
    <property type="match status" value="2"/>
</dbReference>
<dbReference type="InterPro" id="IPR004358">
    <property type="entry name" value="Sig_transdc_His_kin-like_C"/>
</dbReference>
<dbReference type="InterPro" id="IPR005467">
    <property type="entry name" value="His_kinase_dom"/>
</dbReference>
<dbReference type="GO" id="GO:0000155">
    <property type="term" value="F:phosphorelay sensor kinase activity"/>
    <property type="evidence" value="ECO:0007669"/>
    <property type="project" value="InterPro"/>
</dbReference>
<dbReference type="NCBIfam" id="TIGR00229">
    <property type="entry name" value="sensory_box"/>
    <property type="match status" value="6"/>
</dbReference>
<dbReference type="InterPro" id="IPR036097">
    <property type="entry name" value="HisK_dim/P_sf"/>
</dbReference>
<dbReference type="GO" id="GO:0003677">
    <property type="term" value="F:DNA binding"/>
    <property type="evidence" value="ECO:0007669"/>
    <property type="project" value="UniProtKB-UniRule"/>
</dbReference>
<dbReference type="InterPro" id="IPR003661">
    <property type="entry name" value="HisK_dim/P_dom"/>
</dbReference>
<keyword evidence="5" id="KW-0808">Transferase</keyword>
<dbReference type="InterPro" id="IPR001867">
    <property type="entry name" value="OmpR/PhoB-type_DNA-bd"/>
</dbReference>
<evidence type="ECO:0000256" key="2">
    <source>
        <dbReference type="ARBA" id="ARBA00006402"/>
    </source>
</evidence>
<dbReference type="SMART" id="SM00387">
    <property type="entry name" value="HATPase_c"/>
    <property type="match status" value="1"/>
</dbReference>
<feature type="domain" description="PAC" evidence="18">
    <location>
        <begin position="309"/>
        <end position="364"/>
    </location>
</feature>
<feature type="domain" description="PAS" evidence="17">
    <location>
        <begin position="792"/>
        <end position="856"/>
    </location>
</feature>
<dbReference type="Pfam" id="PF00512">
    <property type="entry name" value="HisKA"/>
    <property type="match status" value="1"/>
</dbReference>
<dbReference type="CDD" id="cd00156">
    <property type="entry name" value="REC"/>
    <property type="match status" value="1"/>
</dbReference>
<keyword evidence="10" id="KW-0804">Transcription</keyword>
<feature type="modified residue" description="4-aspartylphosphate" evidence="11">
    <location>
        <position position="1800"/>
    </location>
</feature>
<evidence type="ECO:0000256" key="10">
    <source>
        <dbReference type="ARBA" id="ARBA00023163"/>
    </source>
</evidence>
<dbReference type="PROSITE" id="PS50112">
    <property type="entry name" value="PAS"/>
    <property type="match status" value="5"/>
</dbReference>
<feature type="domain" description="PAS" evidence="17">
    <location>
        <begin position="372"/>
        <end position="444"/>
    </location>
</feature>
<dbReference type="EMBL" id="DSRU01000362">
    <property type="protein sequence ID" value="HFN01036.1"/>
    <property type="molecule type" value="Genomic_DNA"/>
</dbReference>
<keyword evidence="9 12" id="KW-0238">DNA-binding</keyword>
<dbReference type="InterPro" id="IPR036890">
    <property type="entry name" value="HATPase_C_sf"/>
</dbReference>
<dbReference type="PANTHER" id="PTHR43304:SF1">
    <property type="entry name" value="PAC DOMAIN-CONTAINING PROTEIN"/>
    <property type="match status" value="1"/>
</dbReference>
<dbReference type="GO" id="GO:0006355">
    <property type="term" value="P:regulation of DNA-templated transcription"/>
    <property type="evidence" value="ECO:0007669"/>
    <property type="project" value="InterPro"/>
</dbReference>
<dbReference type="SMART" id="SM00086">
    <property type="entry name" value="PAC"/>
    <property type="match status" value="7"/>
</dbReference>
<evidence type="ECO:0000259" key="14">
    <source>
        <dbReference type="PROSITE" id="PS50046"/>
    </source>
</evidence>
<evidence type="ECO:0000259" key="16">
    <source>
        <dbReference type="PROSITE" id="PS50110"/>
    </source>
</evidence>
<dbReference type="Gene3D" id="1.10.10.10">
    <property type="entry name" value="Winged helix-like DNA-binding domain superfamily/Winged helix DNA-binding domain"/>
    <property type="match status" value="1"/>
</dbReference>
<feature type="domain" description="Phytochrome chromophore attachment site" evidence="14">
    <location>
        <begin position="1076"/>
        <end position="1211"/>
    </location>
</feature>
<evidence type="ECO:0000256" key="1">
    <source>
        <dbReference type="ARBA" id="ARBA00000085"/>
    </source>
</evidence>
<dbReference type="Pfam" id="PF00072">
    <property type="entry name" value="Response_reg"/>
    <property type="match status" value="1"/>
</dbReference>
<dbReference type="PANTHER" id="PTHR43304">
    <property type="entry name" value="PHYTOCHROME-LIKE PROTEIN CPH1"/>
    <property type="match status" value="1"/>
</dbReference>
<evidence type="ECO:0000256" key="6">
    <source>
        <dbReference type="ARBA" id="ARBA00022777"/>
    </source>
</evidence>
<keyword evidence="8" id="KW-0805">Transcription regulation</keyword>
<dbReference type="SMART" id="SM00091">
    <property type="entry name" value="PAS"/>
    <property type="match status" value="6"/>
</dbReference>
<feature type="domain" description="PAC" evidence="18">
    <location>
        <begin position="1004"/>
        <end position="1056"/>
    </location>
</feature>
<keyword evidence="4 11" id="KW-0597">Phosphoprotein</keyword>
<dbReference type="CDD" id="cd00383">
    <property type="entry name" value="trans_reg_C"/>
    <property type="match status" value="1"/>
</dbReference>
<feature type="domain" description="PAS" evidence="17">
    <location>
        <begin position="1242"/>
        <end position="1312"/>
    </location>
</feature>
<reference evidence="20" key="1">
    <citation type="journal article" date="2020" name="mSystems">
        <title>Genome- and Community-Level Interaction Insights into Carbon Utilization and Element Cycling Functions of Hydrothermarchaeota in Hydrothermal Sediment.</title>
        <authorList>
            <person name="Zhou Z."/>
            <person name="Liu Y."/>
            <person name="Xu W."/>
            <person name="Pan J."/>
            <person name="Luo Z.H."/>
            <person name="Li M."/>
        </authorList>
    </citation>
    <scope>NUCLEOTIDE SEQUENCE [LARGE SCALE GENOMIC DNA]</scope>
    <source>
        <strain evidence="20">SpSt-418</strain>
    </source>
</reference>
<dbReference type="CDD" id="cd00130">
    <property type="entry name" value="PAS"/>
    <property type="match status" value="6"/>
</dbReference>
<dbReference type="PROSITE" id="PS50113">
    <property type="entry name" value="PAC"/>
    <property type="match status" value="6"/>
</dbReference>
<evidence type="ECO:0000256" key="12">
    <source>
        <dbReference type="PROSITE-ProRule" id="PRU01091"/>
    </source>
</evidence>
<dbReference type="EC" id="2.7.13.3" evidence="3"/>
<dbReference type="SUPFAM" id="SSF47384">
    <property type="entry name" value="Homodimeric domain of signal transducing histidine kinase"/>
    <property type="match status" value="1"/>
</dbReference>
<dbReference type="InterPro" id="IPR011006">
    <property type="entry name" value="CheY-like_superfamily"/>
</dbReference>
<dbReference type="InterPro" id="IPR003594">
    <property type="entry name" value="HATPase_dom"/>
</dbReference>
<dbReference type="Pfam" id="PF02518">
    <property type="entry name" value="HATPase_c"/>
    <property type="match status" value="1"/>
</dbReference>
<feature type="domain" description="PAC" evidence="18">
    <location>
        <begin position="870"/>
        <end position="921"/>
    </location>
</feature>
<comment type="similarity">
    <text evidence="2">In the N-terminal section; belongs to the phytochrome family.</text>
</comment>
<keyword evidence="13" id="KW-0175">Coiled coil</keyword>
<dbReference type="InterPro" id="IPR001610">
    <property type="entry name" value="PAC"/>
</dbReference>
<evidence type="ECO:0000259" key="15">
    <source>
        <dbReference type="PROSITE" id="PS50109"/>
    </source>
</evidence>
<dbReference type="SMART" id="SM00065">
    <property type="entry name" value="GAF"/>
    <property type="match status" value="2"/>
</dbReference>
<dbReference type="SMART" id="SM00448">
    <property type="entry name" value="REC"/>
    <property type="match status" value="1"/>
</dbReference>
<evidence type="ECO:0000256" key="9">
    <source>
        <dbReference type="ARBA" id="ARBA00023125"/>
    </source>
</evidence>
<name>A0A7C3PIX6_9CYAN</name>
<dbReference type="InterPro" id="IPR013656">
    <property type="entry name" value="PAS_4"/>
</dbReference>
<dbReference type="Gene3D" id="3.30.450.40">
    <property type="match status" value="2"/>
</dbReference>
<dbReference type="InterPro" id="IPR000700">
    <property type="entry name" value="PAS-assoc_C"/>
</dbReference>
<evidence type="ECO:0000256" key="13">
    <source>
        <dbReference type="SAM" id="Coils"/>
    </source>
</evidence>
<evidence type="ECO:0000313" key="20">
    <source>
        <dbReference type="EMBL" id="HFN01036.1"/>
    </source>
</evidence>
<feature type="domain" description="Histidine kinase" evidence="15">
    <location>
        <begin position="1505"/>
        <end position="1730"/>
    </location>
</feature>
<dbReference type="SUPFAM" id="SSF55785">
    <property type="entry name" value="PYP-like sensor domain (PAS domain)"/>
    <property type="match status" value="7"/>
</dbReference>
<proteinExistence type="inferred from homology"/>
<evidence type="ECO:0000256" key="4">
    <source>
        <dbReference type="ARBA" id="ARBA00022553"/>
    </source>
</evidence>
<accession>A0A7C3PIX6</accession>
<dbReference type="PROSITE" id="PS51755">
    <property type="entry name" value="OMPR_PHOB"/>
    <property type="match status" value="1"/>
</dbReference>
<dbReference type="Pfam" id="PF08448">
    <property type="entry name" value="PAS_4"/>
    <property type="match status" value="3"/>
</dbReference>
<dbReference type="InterPro" id="IPR003018">
    <property type="entry name" value="GAF"/>
</dbReference>
<feature type="domain" description="PAC" evidence="18">
    <location>
        <begin position="1315"/>
        <end position="1367"/>
    </location>
</feature>
<feature type="DNA-binding region" description="OmpR/PhoB-type" evidence="12">
    <location>
        <begin position="54"/>
        <end position="152"/>
    </location>
</feature>
<keyword evidence="7" id="KW-0902">Two-component regulatory system</keyword>
<evidence type="ECO:0000256" key="11">
    <source>
        <dbReference type="PROSITE-ProRule" id="PRU00169"/>
    </source>
</evidence>